<dbReference type="KEGG" id="ehx:EMIHUDRAFT_198995"/>
<feature type="transmembrane region" description="Helical" evidence="2">
    <location>
        <begin position="212"/>
        <end position="232"/>
    </location>
</feature>
<feature type="transmembrane region" description="Helical" evidence="2">
    <location>
        <begin position="20"/>
        <end position="38"/>
    </location>
</feature>
<feature type="transmembrane region" description="Helical" evidence="2">
    <location>
        <begin position="154"/>
        <end position="173"/>
    </location>
</feature>
<feature type="transmembrane region" description="Helical" evidence="2">
    <location>
        <begin position="360"/>
        <end position="383"/>
    </location>
</feature>
<dbReference type="AlphaFoldDB" id="A0A0D3I247"/>
<evidence type="ECO:0000313" key="4">
    <source>
        <dbReference type="Proteomes" id="UP000013827"/>
    </source>
</evidence>
<feature type="compositionally biased region" description="Gly residues" evidence="1">
    <location>
        <begin position="263"/>
        <end position="273"/>
    </location>
</feature>
<organism evidence="3 4">
    <name type="scientific">Emiliania huxleyi (strain CCMP1516)</name>
    <dbReference type="NCBI Taxonomy" id="280463"/>
    <lineage>
        <taxon>Eukaryota</taxon>
        <taxon>Haptista</taxon>
        <taxon>Haptophyta</taxon>
        <taxon>Prymnesiophyceae</taxon>
        <taxon>Isochrysidales</taxon>
        <taxon>Noelaerhabdaceae</taxon>
        <taxon>Emiliania</taxon>
    </lineage>
</organism>
<sequence>MCKVLDLEARYHKVEAPAAATHELLHFLLGMGLGWISVPALSVEAAQLQLEQPEGLQITALTGAVGTVGSSIVVPAFLALQASAAPHFRSVAATSAATVAHMAHHHDTATAHLLTNVAADHFTIADIDLWVRIALAAHLLATLLGASLSHATVGGASVVLYLIAFLGSLAANLQRLAAMPWALSAGGNFTALVCALLGVWQQPGGEARISVGGYFGLLALVVLAAAASYILLRRRRSAAAALDLSPTSLMKRSPSSVMAEQPGGDGGGGASGGGSASLSLWPLPRFATHAEVALCTATNALVQTLCWVMIGFFVPFAANHAAGGVREGSVLLGYTAEMSTVAVFVGSVCSAYLPNAALHCWATMAAMLACFFAVAALAFGAHLPAPCPLLQCARFIDGLVTPLLYRRAGEAFDGGEKQAVTQWQGCCSIVFTATLTWAAVAVVKSGAMGS</sequence>
<dbReference type="PaxDb" id="2903-EOD05332"/>
<name>A0A0D3I247_EMIH1</name>
<dbReference type="Proteomes" id="UP000013827">
    <property type="component" value="Unassembled WGS sequence"/>
</dbReference>
<reference evidence="4" key="1">
    <citation type="journal article" date="2013" name="Nature">
        <title>Pan genome of the phytoplankton Emiliania underpins its global distribution.</title>
        <authorList>
            <person name="Read B.A."/>
            <person name="Kegel J."/>
            <person name="Klute M.J."/>
            <person name="Kuo A."/>
            <person name="Lefebvre S.C."/>
            <person name="Maumus F."/>
            <person name="Mayer C."/>
            <person name="Miller J."/>
            <person name="Monier A."/>
            <person name="Salamov A."/>
            <person name="Young J."/>
            <person name="Aguilar M."/>
            <person name="Claverie J.M."/>
            <person name="Frickenhaus S."/>
            <person name="Gonzalez K."/>
            <person name="Herman E.K."/>
            <person name="Lin Y.C."/>
            <person name="Napier J."/>
            <person name="Ogata H."/>
            <person name="Sarno A.F."/>
            <person name="Shmutz J."/>
            <person name="Schroeder D."/>
            <person name="de Vargas C."/>
            <person name="Verret F."/>
            <person name="von Dassow P."/>
            <person name="Valentin K."/>
            <person name="Van de Peer Y."/>
            <person name="Wheeler G."/>
            <person name="Dacks J.B."/>
            <person name="Delwiche C.F."/>
            <person name="Dyhrman S.T."/>
            <person name="Glockner G."/>
            <person name="John U."/>
            <person name="Richards T."/>
            <person name="Worden A.Z."/>
            <person name="Zhang X."/>
            <person name="Grigoriev I.V."/>
            <person name="Allen A.E."/>
            <person name="Bidle K."/>
            <person name="Borodovsky M."/>
            <person name="Bowler C."/>
            <person name="Brownlee C."/>
            <person name="Cock J.M."/>
            <person name="Elias M."/>
            <person name="Gladyshev V.N."/>
            <person name="Groth M."/>
            <person name="Guda C."/>
            <person name="Hadaegh A."/>
            <person name="Iglesias-Rodriguez M.D."/>
            <person name="Jenkins J."/>
            <person name="Jones B.M."/>
            <person name="Lawson T."/>
            <person name="Leese F."/>
            <person name="Lindquist E."/>
            <person name="Lobanov A."/>
            <person name="Lomsadze A."/>
            <person name="Malik S.B."/>
            <person name="Marsh M.E."/>
            <person name="Mackinder L."/>
            <person name="Mock T."/>
            <person name="Mueller-Roeber B."/>
            <person name="Pagarete A."/>
            <person name="Parker M."/>
            <person name="Probert I."/>
            <person name="Quesneville H."/>
            <person name="Raines C."/>
            <person name="Rensing S.A."/>
            <person name="Riano-Pachon D.M."/>
            <person name="Richier S."/>
            <person name="Rokitta S."/>
            <person name="Shiraiwa Y."/>
            <person name="Soanes D.M."/>
            <person name="van der Giezen M."/>
            <person name="Wahlund T.M."/>
            <person name="Williams B."/>
            <person name="Wilson W."/>
            <person name="Wolfe G."/>
            <person name="Wurch L.L."/>
        </authorList>
    </citation>
    <scope>NUCLEOTIDE SEQUENCE</scope>
</reference>
<feature type="region of interest" description="Disordered" evidence="1">
    <location>
        <begin position="252"/>
        <end position="273"/>
    </location>
</feature>
<evidence type="ECO:0000313" key="3">
    <source>
        <dbReference type="EnsemblProtists" id="EOD05332"/>
    </source>
</evidence>
<accession>A0A0D3I247</accession>
<dbReference type="OMA" id="MAISMPW"/>
<feature type="transmembrane region" description="Helical" evidence="2">
    <location>
        <begin position="180"/>
        <end position="200"/>
    </location>
</feature>
<evidence type="ECO:0000256" key="1">
    <source>
        <dbReference type="SAM" id="MobiDB-lite"/>
    </source>
</evidence>
<keyword evidence="2" id="KW-1133">Transmembrane helix</keyword>
<feature type="transmembrane region" description="Helical" evidence="2">
    <location>
        <begin position="292"/>
        <end position="318"/>
    </location>
</feature>
<proteinExistence type="predicted"/>
<feature type="transmembrane region" description="Helical" evidence="2">
    <location>
        <begin position="129"/>
        <end position="148"/>
    </location>
</feature>
<dbReference type="RefSeq" id="XP_005757761.1">
    <property type="nucleotide sequence ID" value="XM_005757704.1"/>
</dbReference>
<feature type="transmembrane region" description="Helical" evidence="2">
    <location>
        <begin position="330"/>
        <end position="353"/>
    </location>
</feature>
<keyword evidence="2" id="KW-0472">Membrane</keyword>
<feature type="transmembrane region" description="Helical" evidence="2">
    <location>
        <begin position="58"/>
        <end position="80"/>
    </location>
</feature>
<dbReference type="GeneID" id="17251387"/>
<dbReference type="EnsemblProtists" id="EOD05332">
    <property type="protein sequence ID" value="EOD05332"/>
    <property type="gene ID" value="EMIHUDRAFT_198995"/>
</dbReference>
<keyword evidence="4" id="KW-1185">Reference proteome</keyword>
<dbReference type="HOGENOM" id="CLU_587188_0_0_1"/>
<keyword evidence="2" id="KW-0812">Transmembrane</keyword>
<reference evidence="3" key="2">
    <citation type="submission" date="2024-10" db="UniProtKB">
        <authorList>
            <consortium name="EnsemblProtists"/>
        </authorList>
    </citation>
    <scope>IDENTIFICATION</scope>
</reference>
<protein>
    <submittedName>
        <fullName evidence="3">Uncharacterized protein</fullName>
    </submittedName>
</protein>
<evidence type="ECO:0000256" key="2">
    <source>
        <dbReference type="SAM" id="Phobius"/>
    </source>
</evidence>